<organism evidence="2">
    <name type="scientific">Amorphochlora amoebiformis</name>
    <dbReference type="NCBI Taxonomy" id="1561963"/>
    <lineage>
        <taxon>Eukaryota</taxon>
        <taxon>Sar</taxon>
        <taxon>Rhizaria</taxon>
        <taxon>Cercozoa</taxon>
        <taxon>Chlorarachniophyceae</taxon>
        <taxon>Amorphochlora</taxon>
    </lineage>
</organism>
<feature type="compositionally biased region" description="Acidic residues" evidence="1">
    <location>
        <begin position="130"/>
        <end position="142"/>
    </location>
</feature>
<accession>A0A7S0D405</accession>
<proteinExistence type="predicted"/>
<evidence type="ECO:0000313" key="2">
    <source>
        <dbReference type="EMBL" id="CAD8442787.1"/>
    </source>
</evidence>
<name>A0A7S0D405_9EUKA</name>
<feature type="compositionally biased region" description="Polar residues" evidence="1">
    <location>
        <begin position="88"/>
        <end position="98"/>
    </location>
</feature>
<feature type="region of interest" description="Disordered" evidence="1">
    <location>
        <begin position="242"/>
        <end position="291"/>
    </location>
</feature>
<dbReference type="EMBL" id="HBEM01009878">
    <property type="protein sequence ID" value="CAD8442787.1"/>
    <property type="molecule type" value="Transcribed_RNA"/>
</dbReference>
<sequence>MITPHLFDDPCGETLLTWSSDFHQRENLPLDFHNLERPGDSLGSELFGELPYSLNMEQFWPMGAMEDVECESLLPDTPREDEKKTDPVSPNSQGSKDTTCSHETIEVGQEDKESEEKIDQKERKFTQEDMKDEDISSSESEADVEKKEIYYKGLKYVGPTTANRPHYKSKQRWEWDIYPHGVSHYKGQLRVQIKQQGVNPTYPTYKNTYMKLLEAALFRDEESLRLLEASILKRMPKLNFEHPDLESRRKTKQNSDGDSTPCNPSSSVPNVKKRSAAKGSKRTRKRRRRRY</sequence>
<feature type="compositionally biased region" description="Basic and acidic residues" evidence="1">
    <location>
        <begin position="77"/>
        <end position="86"/>
    </location>
</feature>
<feature type="compositionally biased region" description="Basic residues" evidence="1">
    <location>
        <begin position="271"/>
        <end position="291"/>
    </location>
</feature>
<reference evidence="2" key="1">
    <citation type="submission" date="2021-01" db="EMBL/GenBank/DDBJ databases">
        <authorList>
            <person name="Corre E."/>
            <person name="Pelletier E."/>
            <person name="Niang G."/>
            <person name="Scheremetjew M."/>
            <person name="Finn R."/>
            <person name="Kale V."/>
            <person name="Holt S."/>
            <person name="Cochrane G."/>
            <person name="Meng A."/>
            <person name="Brown T."/>
            <person name="Cohen L."/>
        </authorList>
    </citation>
    <scope>NUCLEOTIDE SEQUENCE</scope>
    <source>
        <strain evidence="2">CCMP2058</strain>
    </source>
</reference>
<protein>
    <submittedName>
        <fullName evidence="2">Uncharacterized protein</fullName>
    </submittedName>
</protein>
<gene>
    <name evidence="2" type="ORF">LAMO00422_LOCUS6926</name>
</gene>
<evidence type="ECO:0000256" key="1">
    <source>
        <dbReference type="SAM" id="MobiDB-lite"/>
    </source>
</evidence>
<feature type="compositionally biased region" description="Polar residues" evidence="1">
    <location>
        <begin position="254"/>
        <end position="269"/>
    </location>
</feature>
<feature type="compositionally biased region" description="Basic and acidic residues" evidence="1">
    <location>
        <begin position="99"/>
        <end position="129"/>
    </location>
</feature>
<feature type="region of interest" description="Disordered" evidence="1">
    <location>
        <begin position="76"/>
        <end position="142"/>
    </location>
</feature>
<dbReference type="AlphaFoldDB" id="A0A7S0D405"/>